<dbReference type="AlphaFoldDB" id="A0A1T2KSG4"/>
<dbReference type="Proteomes" id="UP000190896">
    <property type="component" value="Unassembled WGS sequence"/>
</dbReference>
<dbReference type="GO" id="GO:0016747">
    <property type="term" value="F:acyltransferase activity, transferring groups other than amino-acyl groups"/>
    <property type="evidence" value="ECO:0007669"/>
    <property type="project" value="InterPro"/>
</dbReference>
<accession>A0A1T2KSG4</accession>
<sequence length="104" mass="11805">MVVEPEYRGHNIGTALLARIGQMTDLENCIIGLKASPLDDGVGKQKTKEQIRKIKRFYEHLGFATAGDHFMVKEASHCEVMQKRLEWCRKHQTGYVVEVGVPVH</sequence>
<dbReference type="InterPro" id="IPR000182">
    <property type="entry name" value="GNAT_dom"/>
</dbReference>
<dbReference type="Pfam" id="PF13508">
    <property type="entry name" value="Acetyltransf_7"/>
    <property type="match status" value="1"/>
</dbReference>
<keyword evidence="3" id="KW-1185">Reference proteome</keyword>
<reference evidence="2 3" key="1">
    <citation type="submission" date="2016-11" db="EMBL/GenBank/DDBJ databases">
        <title>Mixed transmission modes and dynamic genome evolution in an obligate animal-bacterial symbiosis.</title>
        <authorList>
            <person name="Russell S.L."/>
            <person name="Corbett-Detig R.B."/>
            <person name="Cavanaugh C.M."/>
        </authorList>
    </citation>
    <scope>NUCLEOTIDE SEQUENCE [LARGE SCALE GENOMIC DNA]</scope>
    <source>
        <strain evidence="2">Se-Cadez</strain>
    </source>
</reference>
<dbReference type="SUPFAM" id="SSF55729">
    <property type="entry name" value="Acyl-CoA N-acyltransferases (Nat)"/>
    <property type="match status" value="1"/>
</dbReference>
<dbReference type="PROSITE" id="PS51186">
    <property type="entry name" value="GNAT"/>
    <property type="match status" value="1"/>
</dbReference>
<evidence type="ECO:0000313" key="3">
    <source>
        <dbReference type="Proteomes" id="UP000190896"/>
    </source>
</evidence>
<dbReference type="EMBL" id="MPRJ01000076">
    <property type="protein sequence ID" value="OOZ35787.1"/>
    <property type="molecule type" value="Genomic_DNA"/>
</dbReference>
<dbReference type="RefSeq" id="WP_245832109.1">
    <property type="nucleotide sequence ID" value="NZ_MPRJ01000076.1"/>
</dbReference>
<evidence type="ECO:0000313" key="2">
    <source>
        <dbReference type="EMBL" id="OOZ35787.1"/>
    </source>
</evidence>
<proteinExistence type="predicted"/>
<protein>
    <recommendedName>
        <fullName evidence="1">N-acetyltransferase domain-containing protein</fullName>
    </recommendedName>
</protein>
<evidence type="ECO:0000259" key="1">
    <source>
        <dbReference type="PROSITE" id="PS51186"/>
    </source>
</evidence>
<dbReference type="Gene3D" id="3.40.630.30">
    <property type="match status" value="1"/>
</dbReference>
<dbReference type="InterPro" id="IPR016181">
    <property type="entry name" value="Acyl_CoA_acyltransferase"/>
</dbReference>
<gene>
    <name evidence="2" type="ORF">BOW51_10290</name>
</gene>
<name>A0A1T2KSG4_9GAMM</name>
<comment type="caution">
    <text evidence="2">The sequence shown here is derived from an EMBL/GenBank/DDBJ whole genome shotgun (WGS) entry which is preliminary data.</text>
</comment>
<feature type="domain" description="N-acetyltransferase" evidence="1">
    <location>
        <begin position="1"/>
        <end position="86"/>
    </location>
</feature>
<organism evidence="2 3">
    <name type="scientific">Solemya velesiana gill symbiont</name>
    <dbReference type="NCBI Taxonomy" id="1918948"/>
    <lineage>
        <taxon>Bacteria</taxon>
        <taxon>Pseudomonadati</taxon>
        <taxon>Pseudomonadota</taxon>
        <taxon>Gammaproteobacteria</taxon>
        <taxon>sulfur-oxidizing symbionts</taxon>
    </lineage>
</organism>